<dbReference type="GO" id="GO:0008967">
    <property type="term" value="F:phosphoglycolate phosphatase activity"/>
    <property type="evidence" value="ECO:0007669"/>
    <property type="project" value="TreeGrafter"/>
</dbReference>
<dbReference type="InterPro" id="IPR023198">
    <property type="entry name" value="PGP-like_dom2"/>
</dbReference>
<dbReference type="SFLD" id="SFLDS00003">
    <property type="entry name" value="Haloacid_Dehalogenase"/>
    <property type="match status" value="1"/>
</dbReference>
<evidence type="ECO:0000313" key="2">
    <source>
        <dbReference type="EMBL" id="CEJ05992.1"/>
    </source>
</evidence>
<reference evidence="2" key="1">
    <citation type="submission" date="2014-11" db="EMBL/GenBank/DDBJ databases">
        <authorList>
            <person name="Hornung B.V."/>
        </authorList>
    </citation>
    <scope>NUCLEOTIDE SEQUENCE</scope>
    <source>
        <strain evidence="2">INE</strain>
    </source>
</reference>
<dbReference type="InterPro" id="IPR050155">
    <property type="entry name" value="HAD-like_hydrolase_sf"/>
</dbReference>
<dbReference type="Gene3D" id="3.40.50.1000">
    <property type="entry name" value="HAD superfamily/HAD-like"/>
    <property type="match status" value="1"/>
</dbReference>
<dbReference type="RefSeq" id="WP_240983742.1">
    <property type="nucleotide sequence ID" value="NZ_CDGJ01000008.1"/>
</dbReference>
<dbReference type="Proteomes" id="UP001071230">
    <property type="component" value="Unassembled WGS sequence"/>
</dbReference>
<dbReference type="PANTHER" id="PTHR43434:SF1">
    <property type="entry name" value="PHOSPHOGLYCOLATE PHOSPHATASE"/>
    <property type="match status" value="1"/>
</dbReference>
<dbReference type="SUPFAM" id="SSF56784">
    <property type="entry name" value="HAD-like"/>
    <property type="match status" value="1"/>
</dbReference>
<gene>
    <name evidence="2" type="ORF">DEACI_0412</name>
    <name evidence="1" type="ORF">DEACI_0655</name>
</gene>
<sequence>MRLKGMICDLDGTLLDTLPVCYLSFRAVFRRYLNRDYSDREIDQLFGPSEEGIFKRLVPDKWEDCLATYLATYDKVHPEYAQPFPGIAEALDLLQKRRVKLAIVSGKGPRSMELSLKHSGLAQYFEVVETGSEQGPVKPLRIKKVLEIWGCDPSEVAYLGDTPQDMKDSHEVGTISLAAAWSGTARTEGISDTEAVATFAQVKDFRRWIEENVEFT</sequence>
<dbReference type="GO" id="GO:0006281">
    <property type="term" value="P:DNA repair"/>
    <property type="evidence" value="ECO:0007669"/>
    <property type="project" value="TreeGrafter"/>
</dbReference>
<dbReference type="PANTHER" id="PTHR43434">
    <property type="entry name" value="PHOSPHOGLYCOLATE PHOSPHATASE"/>
    <property type="match status" value="1"/>
</dbReference>
<protein>
    <submittedName>
        <fullName evidence="1">HAD-like domain protein</fullName>
    </submittedName>
    <submittedName>
        <fullName evidence="2">HAD-super hydrolase, sub IA, variant 1</fullName>
    </submittedName>
</protein>
<dbReference type="InterPro" id="IPR023214">
    <property type="entry name" value="HAD_sf"/>
</dbReference>
<keyword evidence="2" id="KW-0378">Hydrolase</keyword>
<dbReference type="EMBL" id="CDGJ01000008">
    <property type="protein sequence ID" value="CEJ05992.1"/>
    <property type="molecule type" value="Genomic_DNA"/>
</dbReference>
<name>A0A8S0XAK5_9FIRM</name>
<evidence type="ECO:0000313" key="1">
    <source>
        <dbReference type="EMBL" id="CAA7600006.1"/>
    </source>
</evidence>
<keyword evidence="3" id="KW-1185">Reference proteome</keyword>
<dbReference type="Proteomes" id="UP000836597">
    <property type="component" value="Chromosome"/>
</dbReference>
<accession>A0A8S0XAK5</accession>
<evidence type="ECO:0000313" key="3">
    <source>
        <dbReference type="Proteomes" id="UP001071230"/>
    </source>
</evidence>
<organism evidence="1">
    <name type="scientific">Acididesulfobacillus acetoxydans</name>
    <dbReference type="NCBI Taxonomy" id="1561005"/>
    <lineage>
        <taxon>Bacteria</taxon>
        <taxon>Bacillati</taxon>
        <taxon>Bacillota</taxon>
        <taxon>Clostridia</taxon>
        <taxon>Eubacteriales</taxon>
        <taxon>Peptococcaceae</taxon>
        <taxon>Acididesulfobacillus</taxon>
    </lineage>
</organism>
<dbReference type="KEGG" id="aacx:DEACI_0655"/>
<dbReference type="Gene3D" id="1.10.150.240">
    <property type="entry name" value="Putative phosphatase, domain 2"/>
    <property type="match status" value="1"/>
</dbReference>
<dbReference type="EMBL" id="LR746496">
    <property type="protein sequence ID" value="CAA7600006.1"/>
    <property type="molecule type" value="Genomic_DNA"/>
</dbReference>
<dbReference type="SFLD" id="SFLDG01129">
    <property type="entry name" value="C1.5:_HAD__Beta-PGM__Phosphata"/>
    <property type="match status" value="1"/>
</dbReference>
<dbReference type="InterPro" id="IPR036412">
    <property type="entry name" value="HAD-like_sf"/>
</dbReference>
<dbReference type="GO" id="GO:0005829">
    <property type="term" value="C:cytosol"/>
    <property type="evidence" value="ECO:0007669"/>
    <property type="project" value="TreeGrafter"/>
</dbReference>
<dbReference type="InterPro" id="IPR041492">
    <property type="entry name" value="HAD_2"/>
</dbReference>
<proteinExistence type="predicted"/>
<dbReference type="Pfam" id="PF13419">
    <property type="entry name" value="HAD_2"/>
    <property type="match status" value="1"/>
</dbReference>
<reference evidence="1" key="2">
    <citation type="submission" date="2020-01" db="EMBL/GenBank/DDBJ databases">
        <authorList>
            <person name="Hornung B."/>
        </authorList>
    </citation>
    <scope>NUCLEOTIDE SEQUENCE</scope>
    <source>
        <strain evidence="1">PacBioINE</strain>
    </source>
</reference>
<dbReference type="AlphaFoldDB" id="A0A8S0XAK5"/>